<reference evidence="2" key="2">
    <citation type="submission" date="2014-06" db="EMBL/GenBank/DDBJ databases">
        <title>Draft genome sequence of Clostridium ramosum(DSM 1402).</title>
        <authorList>
            <person name="Sudarsanam P."/>
            <person name="Ley R."/>
            <person name="Guruge J."/>
            <person name="Turnbaugh P.J."/>
            <person name="Mahowald M."/>
            <person name="Liep D."/>
            <person name="Gordon J."/>
        </authorList>
    </citation>
    <scope>NUCLEOTIDE SEQUENCE</scope>
    <source>
        <strain evidence="2">DSM 1402</strain>
    </source>
</reference>
<dbReference type="PANTHER" id="PTHR30514">
    <property type="entry name" value="GLUCOKINASE"/>
    <property type="match status" value="1"/>
</dbReference>
<dbReference type="PANTHER" id="PTHR30514:SF1">
    <property type="entry name" value="HTH-TYPE TRANSCRIPTIONAL REGULATOR HEXR-RELATED"/>
    <property type="match status" value="1"/>
</dbReference>
<dbReference type="eggNOG" id="COG1737">
    <property type="taxonomic scope" value="Bacteria"/>
</dbReference>
<name>B0N2G1_9FIRM</name>
<dbReference type="Pfam" id="PF01418">
    <property type="entry name" value="HTH_6"/>
    <property type="match status" value="1"/>
</dbReference>
<dbReference type="GO" id="GO:0003677">
    <property type="term" value="F:DNA binding"/>
    <property type="evidence" value="ECO:0007669"/>
    <property type="project" value="InterPro"/>
</dbReference>
<dbReference type="EMBL" id="ABFX02000004">
    <property type="protein sequence ID" value="EDS19254.1"/>
    <property type="molecule type" value="Genomic_DNA"/>
</dbReference>
<organism evidence="2 3">
    <name type="scientific">Thomasclavelia ramosa DSM 1402</name>
    <dbReference type="NCBI Taxonomy" id="445974"/>
    <lineage>
        <taxon>Bacteria</taxon>
        <taxon>Bacillati</taxon>
        <taxon>Bacillota</taxon>
        <taxon>Erysipelotrichia</taxon>
        <taxon>Erysipelotrichales</taxon>
        <taxon>Coprobacillaceae</taxon>
        <taxon>Thomasclavelia</taxon>
    </lineage>
</organism>
<accession>B0N2G1</accession>
<keyword evidence="3" id="KW-1185">Reference proteome</keyword>
<gene>
    <name evidence="2" type="ORF">CLORAM_01251</name>
</gene>
<dbReference type="Proteomes" id="UP000005798">
    <property type="component" value="Unassembled WGS sequence"/>
</dbReference>
<dbReference type="InterPro" id="IPR009057">
    <property type="entry name" value="Homeodomain-like_sf"/>
</dbReference>
<evidence type="ECO:0000313" key="3">
    <source>
        <dbReference type="Proteomes" id="UP000005798"/>
    </source>
</evidence>
<dbReference type="Gene3D" id="1.10.10.10">
    <property type="entry name" value="Winged helix-like DNA-binding domain superfamily/Winged helix DNA-binding domain"/>
    <property type="match status" value="1"/>
</dbReference>
<dbReference type="InterPro" id="IPR046348">
    <property type="entry name" value="SIS_dom_sf"/>
</dbReference>
<dbReference type="GO" id="GO:0097367">
    <property type="term" value="F:carbohydrate derivative binding"/>
    <property type="evidence" value="ECO:0007669"/>
    <property type="project" value="InterPro"/>
</dbReference>
<evidence type="ECO:0000313" key="2">
    <source>
        <dbReference type="EMBL" id="EDS19254.1"/>
    </source>
</evidence>
<sequence>MSFQCYLFIDKYYFIKEEGMNTLLSRLIVYINSCVKKDVIYEIARYIIKNYSYCQNITLKDIMDECYVSRASVTRFCEYFGFHSWNNFQSFLVKTKKVKEQQIESRFSNIDIESIYDHLCYIAKNDSLEFKNNLKKEINALVEIINQSSRIYLFGAVYPLSLAVDFQINMISIGKTVYSDFQSESDYLEPMNEDDLAIILTASGRYVGECKSKFNLICNNAGKKAVISCSNRYSSLQYINHYLYIPTTNKNSFVDFDYYTILILDLIYIEYNLKYCRGK</sequence>
<dbReference type="GO" id="GO:1901135">
    <property type="term" value="P:carbohydrate derivative metabolic process"/>
    <property type="evidence" value="ECO:0007669"/>
    <property type="project" value="InterPro"/>
</dbReference>
<dbReference type="AlphaFoldDB" id="B0N2G1"/>
<dbReference type="PROSITE" id="PS51071">
    <property type="entry name" value="HTH_RPIR"/>
    <property type="match status" value="1"/>
</dbReference>
<reference evidence="2" key="1">
    <citation type="submission" date="2007-11" db="EMBL/GenBank/DDBJ databases">
        <authorList>
            <person name="Fulton L."/>
            <person name="Clifton S."/>
            <person name="Fulton B."/>
            <person name="Xu J."/>
            <person name="Minx P."/>
            <person name="Pepin K.H."/>
            <person name="Johnson M."/>
            <person name="Thiruvilangam P."/>
            <person name="Bhonagiri V."/>
            <person name="Nash W.E."/>
            <person name="Mardis E.R."/>
            <person name="Wilson R.K."/>
        </authorList>
    </citation>
    <scope>NUCLEOTIDE SEQUENCE [LARGE SCALE GENOMIC DNA]</scope>
    <source>
        <strain evidence="2">DSM 1402</strain>
    </source>
</reference>
<dbReference type="SUPFAM" id="SSF53697">
    <property type="entry name" value="SIS domain"/>
    <property type="match status" value="1"/>
</dbReference>
<proteinExistence type="predicted"/>
<protein>
    <submittedName>
        <fullName evidence="2">Transcriptional regulator, RpiR family</fullName>
    </submittedName>
</protein>
<feature type="domain" description="HTH rpiR-type" evidence="1">
    <location>
        <begin position="23"/>
        <end position="99"/>
    </location>
</feature>
<comment type="caution">
    <text evidence="2">The sequence shown here is derived from an EMBL/GenBank/DDBJ whole genome shotgun (WGS) entry which is preliminary data.</text>
</comment>
<dbReference type="InterPro" id="IPR047640">
    <property type="entry name" value="RpiR-like"/>
</dbReference>
<dbReference type="Gene3D" id="3.40.50.10490">
    <property type="entry name" value="Glucose-6-phosphate isomerase like protein, domain 1"/>
    <property type="match status" value="1"/>
</dbReference>
<dbReference type="InterPro" id="IPR000281">
    <property type="entry name" value="HTH_RpiR"/>
</dbReference>
<dbReference type="SUPFAM" id="SSF46689">
    <property type="entry name" value="Homeodomain-like"/>
    <property type="match status" value="1"/>
</dbReference>
<evidence type="ECO:0000259" key="1">
    <source>
        <dbReference type="PROSITE" id="PS51071"/>
    </source>
</evidence>
<dbReference type="InterPro" id="IPR036388">
    <property type="entry name" value="WH-like_DNA-bd_sf"/>
</dbReference>
<dbReference type="HOGENOM" id="CLU_055769_6_0_9"/>
<dbReference type="GO" id="GO:0003700">
    <property type="term" value="F:DNA-binding transcription factor activity"/>
    <property type="evidence" value="ECO:0007669"/>
    <property type="project" value="InterPro"/>
</dbReference>